<evidence type="ECO:0000256" key="6">
    <source>
        <dbReference type="ARBA" id="ARBA00023136"/>
    </source>
</evidence>
<dbReference type="InterPro" id="IPR003474">
    <property type="entry name" value="Glcn_transporter"/>
</dbReference>
<keyword evidence="2" id="KW-0813">Transport</keyword>
<comment type="caution">
    <text evidence="10">The sequence shown here is derived from an EMBL/GenBank/DDBJ whole genome shotgun (WGS) entry which is preliminary data.</text>
</comment>
<feature type="compositionally biased region" description="Basic and acidic residues" evidence="8">
    <location>
        <begin position="248"/>
        <end position="260"/>
    </location>
</feature>
<feature type="transmembrane region" description="Helical" evidence="9">
    <location>
        <begin position="192"/>
        <end position="211"/>
    </location>
</feature>
<organism evidence="10 11">
    <name type="scientific">Micromonospora antibiotica</name>
    <dbReference type="NCBI Taxonomy" id="2807623"/>
    <lineage>
        <taxon>Bacteria</taxon>
        <taxon>Bacillati</taxon>
        <taxon>Actinomycetota</taxon>
        <taxon>Actinomycetes</taxon>
        <taxon>Micromonosporales</taxon>
        <taxon>Micromonosporaceae</taxon>
        <taxon>Micromonospora</taxon>
    </lineage>
</organism>
<keyword evidence="11" id="KW-1185">Reference proteome</keyword>
<dbReference type="Proteomes" id="UP000671399">
    <property type="component" value="Unassembled WGS sequence"/>
</dbReference>
<evidence type="ECO:0000256" key="8">
    <source>
        <dbReference type="SAM" id="MobiDB-lite"/>
    </source>
</evidence>
<feature type="transmembrane region" description="Helical" evidence="9">
    <location>
        <begin position="20"/>
        <end position="37"/>
    </location>
</feature>
<proteinExistence type="inferred from homology"/>
<dbReference type="PANTHER" id="PTHR30354">
    <property type="entry name" value="GNT FAMILY GLUCONATE TRANSPORTER"/>
    <property type="match status" value="1"/>
</dbReference>
<keyword evidence="5 9" id="KW-1133">Transmembrane helix</keyword>
<feature type="transmembrane region" description="Helical" evidence="9">
    <location>
        <begin position="43"/>
        <end position="60"/>
    </location>
</feature>
<feature type="transmembrane region" description="Helical" evidence="9">
    <location>
        <begin position="72"/>
        <end position="94"/>
    </location>
</feature>
<feature type="transmembrane region" description="Helical" evidence="9">
    <location>
        <begin position="456"/>
        <end position="473"/>
    </location>
</feature>
<evidence type="ECO:0000256" key="2">
    <source>
        <dbReference type="ARBA" id="ARBA00022448"/>
    </source>
</evidence>
<feature type="compositionally biased region" description="Acidic residues" evidence="8">
    <location>
        <begin position="265"/>
        <end position="275"/>
    </location>
</feature>
<evidence type="ECO:0000313" key="10">
    <source>
        <dbReference type="EMBL" id="MBO4164097.1"/>
    </source>
</evidence>
<comment type="subcellular location">
    <subcellularLocation>
        <location evidence="1">Cell membrane</location>
        <topology evidence="1">Multi-pass membrane protein</topology>
    </subcellularLocation>
</comment>
<comment type="similarity">
    <text evidence="7">Belongs to the GntP permease family.</text>
</comment>
<reference evidence="10 11" key="1">
    <citation type="submission" date="2021-03" db="EMBL/GenBank/DDBJ databases">
        <authorList>
            <person name="Lee D.-H."/>
        </authorList>
    </citation>
    <scope>NUCLEOTIDE SEQUENCE [LARGE SCALE GENOMIC DNA]</scope>
    <source>
        <strain evidence="10 11">MMS20-R2-23</strain>
    </source>
</reference>
<evidence type="ECO:0000256" key="5">
    <source>
        <dbReference type="ARBA" id="ARBA00022989"/>
    </source>
</evidence>
<dbReference type="PANTHER" id="PTHR30354:SF22">
    <property type="entry name" value="HIGH-AFFINITY GLUCONATE TRANSPORTER"/>
    <property type="match status" value="1"/>
</dbReference>
<feature type="transmembrane region" description="Helical" evidence="9">
    <location>
        <begin position="370"/>
        <end position="391"/>
    </location>
</feature>
<keyword evidence="3" id="KW-1003">Cell membrane</keyword>
<evidence type="ECO:0000256" key="4">
    <source>
        <dbReference type="ARBA" id="ARBA00022692"/>
    </source>
</evidence>
<feature type="region of interest" description="Disordered" evidence="8">
    <location>
        <begin position="229"/>
        <end position="294"/>
    </location>
</feature>
<feature type="transmembrane region" description="Helical" evidence="9">
    <location>
        <begin position="493"/>
        <end position="517"/>
    </location>
</feature>
<name>A0ABS3VEX3_9ACTN</name>
<evidence type="ECO:0000313" key="11">
    <source>
        <dbReference type="Proteomes" id="UP000671399"/>
    </source>
</evidence>
<dbReference type="RefSeq" id="WP_208569640.1">
    <property type="nucleotide sequence ID" value="NZ_JAGFWR010000020.1"/>
</dbReference>
<feature type="transmembrane region" description="Helical" evidence="9">
    <location>
        <begin position="417"/>
        <end position="444"/>
    </location>
</feature>
<dbReference type="Pfam" id="PF02447">
    <property type="entry name" value="GntP_permease"/>
    <property type="match status" value="2"/>
</dbReference>
<feature type="transmembrane region" description="Helical" evidence="9">
    <location>
        <begin position="340"/>
        <end position="358"/>
    </location>
</feature>
<evidence type="ECO:0000256" key="7">
    <source>
        <dbReference type="ARBA" id="ARBA00049663"/>
    </source>
</evidence>
<evidence type="ECO:0000256" key="9">
    <source>
        <dbReference type="SAM" id="Phobius"/>
    </source>
</evidence>
<sequence>MLTLLAAPAEPATNAGDAQLVVAALLGIAAVVLLIAWGKVHPFLALILGAAVLGVAATMAPDTMIESFSAGVGSTVGGVGLLIALGAMIGGLLAESGGADGIVNRVVGRVSGTALPWAMAGVAALIGLPLFFEVGVVLLVPIVLLVSLRTDVPLMKIGIPALAGLSVLHGLVPPHPGPLVAISSLNADLGLTLGLGLIIAIPTVIVAGPVFGNFIARYVPATAPAALLPTRQPATSGGGRRGPGSPDARPDRKSAGRDAGRGPAGDDDLLTDDDLVNPGTGRPGAPVDDSGTETARRAPRFWPAVLTVLLPVVLMLLRAVGELALTEGTFARQALDIVGTPIVALLAGVIVAMFTLGYQAGFSRSQVSSVLGGSLPPIAGILLIVAAGGGFKQVLVDAGVGDLVADAAKDANLSPLLLGWLVAVGIRVATGSATVATITAAGIVAPLAATLDRPEVALLALAVGCGSLFFSHVNDAGFWLVKEYFGLTVGQTIKSWSVLETIISVVGFAGVLLLDLLL</sequence>
<keyword evidence="6 9" id="KW-0472">Membrane</keyword>
<keyword evidence="4 9" id="KW-0812">Transmembrane</keyword>
<feature type="transmembrane region" description="Helical" evidence="9">
    <location>
        <begin position="114"/>
        <end position="147"/>
    </location>
</feature>
<evidence type="ECO:0000256" key="1">
    <source>
        <dbReference type="ARBA" id="ARBA00004651"/>
    </source>
</evidence>
<accession>A0ABS3VEX3</accession>
<dbReference type="EMBL" id="JAGFWR010000020">
    <property type="protein sequence ID" value="MBO4164097.1"/>
    <property type="molecule type" value="Genomic_DNA"/>
</dbReference>
<gene>
    <name evidence="10" type="ORF">JQN83_25220</name>
</gene>
<evidence type="ECO:0000256" key="3">
    <source>
        <dbReference type="ARBA" id="ARBA00022475"/>
    </source>
</evidence>
<feature type="transmembrane region" description="Helical" evidence="9">
    <location>
        <begin position="301"/>
        <end position="320"/>
    </location>
</feature>
<protein>
    <submittedName>
        <fullName evidence="10">Gluconate transporter</fullName>
    </submittedName>
</protein>